<keyword evidence="2" id="KW-1185">Reference proteome</keyword>
<proteinExistence type="predicted"/>
<dbReference type="EMBL" id="VIWO01000006">
    <property type="protein sequence ID" value="TWF39218.1"/>
    <property type="molecule type" value="Genomic_DNA"/>
</dbReference>
<accession>A0A561PMA8</accession>
<reference evidence="1 2" key="1">
    <citation type="submission" date="2019-06" db="EMBL/GenBank/DDBJ databases">
        <title>Sorghum-associated microbial communities from plants grown in Nebraska, USA.</title>
        <authorList>
            <person name="Schachtman D."/>
        </authorList>
    </citation>
    <scope>NUCLEOTIDE SEQUENCE [LARGE SCALE GENOMIC DNA]</scope>
    <source>
        <strain evidence="1 2">1209</strain>
    </source>
</reference>
<name>A0A561PMA8_9BACT</name>
<sequence length="51" mass="5825">MEQIATLVYNGKKPGNNNIAGHFIWPFLLFVRSFRLLPANPAIRDSASFYQ</sequence>
<organism evidence="1 2">
    <name type="scientific">Chitinophaga polysaccharea</name>
    <dbReference type="NCBI Taxonomy" id="1293035"/>
    <lineage>
        <taxon>Bacteria</taxon>
        <taxon>Pseudomonadati</taxon>
        <taxon>Bacteroidota</taxon>
        <taxon>Chitinophagia</taxon>
        <taxon>Chitinophagales</taxon>
        <taxon>Chitinophagaceae</taxon>
        <taxon>Chitinophaga</taxon>
    </lineage>
</organism>
<evidence type="ECO:0000313" key="2">
    <source>
        <dbReference type="Proteomes" id="UP000320811"/>
    </source>
</evidence>
<dbReference type="AlphaFoldDB" id="A0A561PMA8"/>
<evidence type="ECO:0000313" key="1">
    <source>
        <dbReference type="EMBL" id="TWF39218.1"/>
    </source>
</evidence>
<protein>
    <submittedName>
        <fullName evidence="1">Uncharacterized protein</fullName>
    </submittedName>
</protein>
<comment type="caution">
    <text evidence="1">The sequence shown here is derived from an EMBL/GenBank/DDBJ whole genome shotgun (WGS) entry which is preliminary data.</text>
</comment>
<gene>
    <name evidence="1" type="ORF">FHW36_106450</name>
</gene>
<dbReference type="Proteomes" id="UP000320811">
    <property type="component" value="Unassembled WGS sequence"/>
</dbReference>